<dbReference type="GO" id="GO:0042732">
    <property type="term" value="P:D-xylose metabolic process"/>
    <property type="evidence" value="ECO:0007669"/>
    <property type="project" value="InterPro"/>
</dbReference>
<dbReference type="InterPro" id="IPR001509">
    <property type="entry name" value="Epimerase_deHydtase"/>
</dbReference>
<keyword evidence="4" id="KW-0456">Lyase</keyword>
<feature type="domain" description="NAD-dependent epimerase/dehydratase" evidence="5">
    <location>
        <begin position="30"/>
        <end position="275"/>
    </location>
</feature>
<dbReference type="Gene3D" id="3.40.50.720">
    <property type="entry name" value="NAD(P)-binding Rossmann-like Domain"/>
    <property type="match status" value="1"/>
</dbReference>
<dbReference type="GO" id="GO:0005737">
    <property type="term" value="C:cytoplasm"/>
    <property type="evidence" value="ECO:0007669"/>
    <property type="project" value="TreeGrafter"/>
</dbReference>
<evidence type="ECO:0000256" key="4">
    <source>
        <dbReference type="ARBA" id="ARBA00023239"/>
    </source>
</evidence>
<dbReference type="GO" id="GO:0070403">
    <property type="term" value="F:NAD+ binding"/>
    <property type="evidence" value="ECO:0007669"/>
    <property type="project" value="InterPro"/>
</dbReference>
<keyword evidence="3" id="KW-0520">NAD</keyword>
<dbReference type="SUPFAM" id="SSF51735">
    <property type="entry name" value="NAD(P)-binding Rossmann-fold domains"/>
    <property type="match status" value="1"/>
</dbReference>
<evidence type="ECO:0000313" key="7">
    <source>
        <dbReference type="Proteomes" id="UP000543804"/>
    </source>
</evidence>
<dbReference type="PANTHER" id="PTHR43078:SF6">
    <property type="entry name" value="UDP-GLUCURONIC ACID DECARBOXYLASE 1"/>
    <property type="match status" value="1"/>
</dbReference>
<comment type="cofactor">
    <cofactor evidence="1">
        <name>NAD(+)</name>
        <dbReference type="ChEBI" id="CHEBI:57540"/>
    </cofactor>
</comment>
<dbReference type="AlphaFoldDB" id="A0A848B9T0"/>
<dbReference type="InterPro" id="IPR036291">
    <property type="entry name" value="NAD(P)-bd_dom_sf"/>
</dbReference>
<sequence>MFSLHSYYQQDIQCMNLMPLPWERLRGKRILLAGATGLIGTFLVDTLFSINRTRQLGMTVYAVGRDEDTARQRFDDIWEDPRFSFYPWDVTQPAAFPEPVDFVIHAACDTQPTRILEHPVETMMSNIYGTENLLEVAHDCGAKRFLFLSSGSIYGEPWRADDCVNESYYGSLSCNTVRAAYAESKRAGETLCKSWRSQYGLDVVIARLAHVYGPTMRQDDTKPLSQMILDCAKQQNIVLHEDGDRHVSCCYVADAVMGILYVLLTGKNGSAYNIAGSSGKLHTLKDIAEFLADYAGTKAIYDLPDREAQIGQFLEKVANRQVAFDVPEKKARLDSVLYTNAKLDTHKLQGLGWQRRTELATGLKRTVSTLQEGGLIVEESDEDVRNASLEAAKEAAASLRERHKTVRRDNGGLKGLLRRMR</sequence>
<evidence type="ECO:0000256" key="3">
    <source>
        <dbReference type="ARBA" id="ARBA00023027"/>
    </source>
</evidence>
<dbReference type="GO" id="GO:0048040">
    <property type="term" value="F:UDP-glucuronate decarboxylase activity"/>
    <property type="evidence" value="ECO:0007669"/>
    <property type="project" value="TreeGrafter"/>
</dbReference>
<gene>
    <name evidence="6" type="ORF">HF878_06860</name>
</gene>
<evidence type="ECO:0000313" key="6">
    <source>
        <dbReference type="EMBL" id="NMD99192.1"/>
    </source>
</evidence>
<proteinExistence type="predicted"/>
<keyword evidence="2" id="KW-0210">Decarboxylase</keyword>
<evidence type="ECO:0000259" key="5">
    <source>
        <dbReference type="Pfam" id="PF01370"/>
    </source>
</evidence>
<dbReference type="PANTHER" id="PTHR43078">
    <property type="entry name" value="UDP-GLUCURONIC ACID DECARBOXYLASE-RELATED"/>
    <property type="match status" value="1"/>
</dbReference>
<evidence type="ECO:0000256" key="1">
    <source>
        <dbReference type="ARBA" id="ARBA00001911"/>
    </source>
</evidence>
<dbReference type="InterPro" id="IPR044516">
    <property type="entry name" value="UXS-like"/>
</dbReference>
<keyword evidence="7" id="KW-1185">Reference proteome</keyword>
<name>A0A848B9T0_9FIRM</name>
<dbReference type="Proteomes" id="UP000543804">
    <property type="component" value="Unassembled WGS sequence"/>
</dbReference>
<organism evidence="6 7">
    <name type="scientific">Selenomonas bovis</name>
    <dbReference type="NCBI Taxonomy" id="416586"/>
    <lineage>
        <taxon>Bacteria</taxon>
        <taxon>Bacillati</taxon>
        <taxon>Bacillota</taxon>
        <taxon>Negativicutes</taxon>
        <taxon>Selenomonadales</taxon>
        <taxon>Selenomonadaceae</taxon>
        <taxon>Selenomonas</taxon>
    </lineage>
</organism>
<comment type="caution">
    <text evidence="6">The sequence shown here is derived from an EMBL/GenBank/DDBJ whole genome shotgun (WGS) entry which is preliminary data.</text>
</comment>
<dbReference type="RefSeq" id="WP_170077588.1">
    <property type="nucleotide sequence ID" value="NZ_JABAFA010000022.1"/>
</dbReference>
<protein>
    <submittedName>
        <fullName evidence="6">NAD-dependent epimerase/dehydratase family protein</fullName>
    </submittedName>
</protein>
<dbReference type="EMBL" id="JABAFA010000022">
    <property type="protein sequence ID" value="NMD99192.1"/>
    <property type="molecule type" value="Genomic_DNA"/>
</dbReference>
<dbReference type="Pfam" id="PF01370">
    <property type="entry name" value="Epimerase"/>
    <property type="match status" value="1"/>
</dbReference>
<reference evidence="6 7" key="1">
    <citation type="submission" date="2020-04" db="EMBL/GenBank/DDBJ databases">
        <authorList>
            <person name="Hitch T.C.A."/>
            <person name="Wylensek D."/>
            <person name="Clavel T."/>
        </authorList>
    </citation>
    <scope>NUCLEOTIDE SEQUENCE [LARGE SCALE GENOMIC DNA]</scope>
    <source>
        <strain evidence="6 7">PG-130-P53-12</strain>
    </source>
</reference>
<evidence type="ECO:0000256" key="2">
    <source>
        <dbReference type="ARBA" id="ARBA00022793"/>
    </source>
</evidence>
<accession>A0A848B9T0</accession>